<comment type="caution">
    <text evidence="9">The sequence shown here is derived from an EMBL/GenBank/DDBJ whole genome shotgun (WGS) entry which is preliminary data.</text>
</comment>
<dbReference type="SUPFAM" id="SSF48371">
    <property type="entry name" value="ARM repeat"/>
    <property type="match status" value="1"/>
</dbReference>
<protein>
    <recommendedName>
        <fullName evidence="8">Tudor domain-containing protein</fullName>
    </recommendedName>
</protein>
<dbReference type="CDD" id="cd20404">
    <property type="entry name" value="Tudor_Agenet_AtEML-like"/>
    <property type="match status" value="1"/>
</dbReference>
<gene>
    <name evidence="9" type="ORF">GOP47_0017621</name>
</gene>
<keyword evidence="10" id="KW-1185">Reference proteome</keyword>
<feature type="compositionally biased region" description="Acidic residues" evidence="6">
    <location>
        <begin position="1616"/>
        <end position="1626"/>
    </location>
</feature>
<dbReference type="GO" id="GO:0051301">
    <property type="term" value="P:cell division"/>
    <property type="evidence" value="ECO:0007669"/>
    <property type="project" value="UniProtKB-KW"/>
</dbReference>
<keyword evidence="7" id="KW-0732">Signal</keyword>
<evidence type="ECO:0000256" key="7">
    <source>
        <dbReference type="SAM" id="SignalP"/>
    </source>
</evidence>
<evidence type="ECO:0000256" key="2">
    <source>
        <dbReference type="ARBA" id="ARBA00022618"/>
    </source>
</evidence>
<dbReference type="Gene3D" id="1.25.10.10">
    <property type="entry name" value="Leucine-rich Repeat Variant"/>
    <property type="match status" value="1"/>
</dbReference>
<dbReference type="GO" id="GO:0007064">
    <property type="term" value="P:mitotic sister chromatid cohesion"/>
    <property type="evidence" value="ECO:0007669"/>
    <property type="project" value="InterPro"/>
</dbReference>
<dbReference type="PANTHER" id="PTHR12663">
    <property type="entry name" value="ANDROGEN INDUCED INHIBITOR OF PROLIFERATION AS3 / PDS5-RELATED"/>
    <property type="match status" value="1"/>
</dbReference>
<evidence type="ECO:0000256" key="1">
    <source>
        <dbReference type="ARBA" id="ARBA00004123"/>
    </source>
</evidence>
<keyword evidence="3" id="KW-0498">Mitosis</keyword>
<dbReference type="InterPro" id="IPR016024">
    <property type="entry name" value="ARM-type_fold"/>
</dbReference>
<comment type="subcellular location">
    <subcellularLocation>
        <location evidence="1">Nucleus</location>
    </subcellularLocation>
</comment>
<dbReference type="InterPro" id="IPR011989">
    <property type="entry name" value="ARM-like"/>
</dbReference>
<feature type="compositionally biased region" description="Basic and acidic residues" evidence="6">
    <location>
        <begin position="1221"/>
        <end position="1234"/>
    </location>
</feature>
<accession>A0A9D4UFP4</accession>
<dbReference type="GO" id="GO:0035825">
    <property type="term" value="P:homologous recombination"/>
    <property type="evidence" value="ECO:0007669"/>
    <property type="project" value="UniProtKB-ARBA"/>
</dbReference>
<feature type="region of interest" description="Disordered" evidence="6">
    <location>
        <begin position="1510"/>
        <end position="1628"/>
    </location>
</feature>
<dbReference type="PANTHER" id="PTHR12663:SF0">
    <property type="entry name" value="PRECOCIOUS DISSOCIATION OF SISTERS 5, ISOFORM A"/>
    <property type="match status" value="1"/>
</dbReference>
<feature type="compositionally biased region" description="Polar residues" evidence="6">
    <location>
        <begin position="1592"/>
        <end position="1611"/>
    </location>
</feature>
<evidence type="ECO:0000256" key="3">
    <source>
        <dbReference type="ARBA" id="ARBA00022776"/>
    </source>
</evidence>
<evidence type="ECO:0000313" key="9">
    <source>
        <dbReference type="EMBL" id="KAI5067093.1"/>
    </source>
</evidence>
<dbReference type="SMART" id="SM00333">
    <property type="entry name" value="TUDOR"/>
    <property type="match status" value="1"/>
</dbReference>
<reference evidence="9" key="1">
    <citation type="submission" date="2021-01" db="EMBL/GenBank/DDBJ databases">
        <title>Adiantum capillus-veneris genome.</title>
        <authorList>
            <person name="Fang Y."/>
            <person name="Liao Q."/>
        </authorList>
    </citation>
    <scope>NUCLEOTIDE SEQUENCE</scope>
    <source>
        <strain evidence="9">H3</strain>
        <tissue evidence="9">Leaf</tissue>
    </source>
</reference>
<keyword evidence="5" id="KW-0131">Cell cycle</keyword>
<proteinExistence type="predicted"/>
<feature type="compositionally biased region" description="Basic and acidic residues" evidence="6">
    <location>
        <begin position="1533"/>
        <end position="1546"/>
    </location>
</feature>
<dbReference type="GO" id="GO:0005634">
    <property type="term" value="C:nucleus"/>
    <property type="evidence" value="ECO:0007669"/>
    <property type="project" value="UniProtKB-SubCell"/>
</dbReference>
<name>A0A9D4UFP4_ADICA</name>
<dbReference type="OrthoDB" id="200660at2759"/>
<feature type="compositionally biased region" description="Basic and acidic residues" evidence="6">
    <location>
        <begin position="1565"/>
        <end position="1574"/>
    </location>
</feature>
<dbReference type="InterPro" id="IPR039776">
    <property type="entry name" value="Pds5"/>
</dbReference>
<dbReference type="Proteomes" id="UP000886520">
    <property type="component" value="Chromosome 17"/>
</dbReference>
<dbReference type="Gene3D" id="2.30.30.140">
    <property type="match status" value="1"/>
</dbReference>
<feature type="signal peptide" evidence="7">
    <location>
        <begin position="1"/>
        <end position="22"/>
    </location>
</feature>
<feature type="compositionally biased region" description="Basic and acidic residues" evidence="6">
    <location>
        <begin position="1280"/>
        <end position="1300"/>
    </location>
</feature>
<dbReference type="Pfam" id="PF20168">
    <property type="entry name" value="PDS5"/>
    <property type="match status" value="1"/>
</dbReference>
<feature type="region of interest" description="Disordered" evidence="6">
    <location>
        <begin position="1349"/>
        <end position="1435"/>
    </location>
</feature>
<dbReference type="GO" id="GO:0000785">
    <property type="term" value="C:chromatin"/>
    <property type="evidence" value="ECO:0007669"/>
    <property type="project" value="TreeGrafter"/>
</dbReference>
<feature type="domain" description="Tudor" evidence="8">
    <location>
        <begin position="1453"/>
        <end position="1512"/>
    </location>
</feature>
<dbReference type="InterPro" id="IPR002999">
    <property type="entry name" value="Tudor"/>
</dbReference>
<organism evidence="9 10">
    <name type="scientific">Adiantum capillus-veneris</name>
    <name type="common">Maidenhair fern</name>
    <dbReference type="NCBI Taxonomy" id="13818"/>
    <lineage>
        <taxon>Eukaryota</taxon>
        <taxon>Viridiplantae</taxon>
        <taxon>Streptophyta</taxon>
        <taxon>Embryophyta</taxon>
        <taxon>Tracheophyta</taxon>
        <taxon>Polypodiopsida</taxon>
        <taxon>Polypodiidae</taxon>
        <taxon>Polypodiales</taxon>
        <taxon>Pteridineae</taxon>
        <taxon>Pteridaceae</taxon>
        <taxon>Vittarioideae</taxon>
        <taxon>Adiantum</taxon>
    </lineage>
</organism>
<keyword evidence="2" id="KW-0132">Cell division</keyword>
<evidence type="ECO:0000256" key="5">
    <source>
        <dbReference type="ARBA" id="ARBA00023306"/>
    </source>
</evidence>
<evidence type="ECO:0000313" key="10">
    <source>
        <dbReference type="Proteomes" id="UP000886520"/>
    </source>
</evidence>
<keyword evidence="4" id="KW-0539">Nucleus</keyword>
<feature type="compositionally biased region" description="Basic and acidic residues" evidence="6">
    <location>
        <begin position="1247"/>
        <end position="1269"/>
    </location>
</feature>
<dbReference type="EMBL" id="JABFUD020000017">
    <property type="protein sequence ID" value="KAI5067093.1"/>
    <property type="molecule type" value="Genomic_DNA"/>
</dbReference>
<feature type="compositionally biased region" description="Basic and acidic residues" evidence="6">
    <location>
        <begin position="1360"/>
        <end position="1378"/>
    </location>
</feature>
<evidence type="ECO:0000259" key="8">
    <source>
        <dbReference type="SMART" id="SM00333"/>
    </source>
</evidence>
<feature type="region of interest" description="Disordered" evidence="6">
    <location>
        <begin position="1131"/>
        <end position="1306"/>
    </location>
</feature>
<feature type="chain" id="PRO_5038867499" description="Tudor domain-containing protein" evidence="7">
    <location>
        <begin position="23"/>
        <end position="1648"/>
    </location>
</feature>
<evidence type="ECO:0000256" key="4">
    <source>
        <dbReference type="ARBA" id="ARBA00023242"/>
    </source>
</evidence>
<dbReference type="SUPFAM" id="SSF63748">
    <property type="entry name" value="Tudor/PWWP/MBT"/>
    <property type="match status" value="1"/>
</dbReference>
<evidence type="ECO:0000256" key="6">
    <source>
        <dbReference type="SAM" id="MobiDB-lite"/>
    </source>
</evidence>
<dbReference type="GO" id="GO:0006281">
    <property type="term" value="P:DNA repair"/>
    <property type="evidence" value="ECO:0007669"/>
    <property type="project" value="TreeGrafter"/>
</dbReference>
<dbReference type="CDD" id="cd19953">
    <property type="entry name" value="PDS5"/>
    <property type="match status" value="1"/>
</dbReference>
<feature type="compositionally biased region" description="Polar residues" evidence="6">
    <location>
        <begin position="1406"/>
        <end position="1425"/>
    </location>
</feature>
<sequence length="1648" mass="185930">MFSPFYWKFWQQALLLLSSVSQSPPEKTMSAMKLSVEALVKPNLLKHKDKDVRLLVATCISEVMRIVAPEAPYEDDILRDVFELIVASFKGLNETSSPHYERRVNILEAVATYRSCIVMLDLDCDDLIQEMFQIFFSTVREGSKSVMEYMKTILCLVLNESEEIPQHLLELILGNLLSEKKGVSRAGCRLARAVVKECSQKLRPHVEAFLDSTISKEKSSARRLSESYADLMYEIYACAPILFVPAVSKLTEELLTDELDVRLKAVALLGRIFSSQQGVSDLVEGIYLEYLKRFTDKAVDVRLAMVKCAKQCLLAHPSGPKARDFLSALSDRLQDFETEVRLHAVLAICDVAQSNPQLTLVNEMKRVAERLRDKEVTVRQYTQQRLMDLYKSFCSKKVEGISVHTDTFYWIPCKLIRSSCDKDSKEFRMQGMELVSEQLFPSGFPVKETVKCWIEFFRAFDDYDRKAFHYILHQKQRLHSDMRNLLLLRQKLQDEESQEMEARILSLCKSLSSVFADSSIAENQLRKLTQLKDSKLFKDLSDLLDPNIAMAESFAIMTSLLKRLGEKHPLYGFLKVLSLKCSYALFGKEHMRILITELRELISLEDESLLRASMALVVDFTNHFPSLLDGVEDDLIVLLNKDIDFIKDGAVQVLAKVGGSMRGRFPEGSKSVNILGDLCVEGSRKQAKHAVQALAAMSNDSGLTVFSGLYRKLLDLLESSINLPTILQSLGCIAQHAMSVFEAHEEDLVNFLVREIFRRGSIFTQAPCDSDDHEQHPVGEITGLKIFGIKTLVRSFLPNKDFQQVQRLKGLFKILLKFLESGEIADDIKSSGTDKAHLRLAAAKGVLRLSKRYDAQISPQLFKATVSCAQECSVVAKCQFLGKVEKLLKERQIPLRYACILAISIGVSDDDYLQAKQRLSDFVEFSRRQVRFRDPLGVGQLDSSSLTYYPEHVLFHLVHVLAHRADFRSMSEGGPNSEEVELHVKQLYLFLWALLNHSMESVMQNEDRDKVPNSVSLICGIFYALKNAEDVVDASKTESTYILCDIGIAILKRIMGAGQLNAKEFTDILLPNMIYKSAEATVKSKEKIDGSYLPDFVADGSYFLRLLPSGMDMSVTNRKRKVDQVESAFLEKEERHGKNQRKVAVSPGKTRKTVQKQIKGAKSSDNTVWQGVDLPSELSDDDERAQVMHGINSSQEKSTDMDSPEKSNVNALSPKKKRKSLKEDEPVQKEEKDIALAGKKRNATQKEILDGKASGDDIKEDELSSEHLGGKKAVTQTGIQKEKGNKKSAAKSEKIAVREHDEDETLLSAMQKQKRIKSMVEIDEVVKDEARLSSPKMVINDKEATTFEAVDSPRKHVRISIKEPKPPRQEPVDRDNTSGRRHHGKKMLDDILSVDSTLPDKKMVDSPQNEVADNAGAQAQGSKDSGLSPRKYTKSIDLEGPKLKVGKKKESFGKELLNKRVQVYWPMDKRFYQGTIRSFNPVKKLHEVIYDDGDKETLDLRKERWELLEEDELSTEESPSAAKVSKRSSQSKVIEERFKKKKDLKDLSSSSNPIDAIEDGESVDDGDRVFDGREASTQVPKQKSKARMSSKKVVSSTGPKGTSLNDQTFQGAISFDEPEVPDDDVPLDAWKPLRKKDDFVQLTTRELG</sequence>